<accession>A0A655JGK1</accession>
<evidence type="ECO:0000313" key="3">
    <source>
        <dbReference type="Proteomes" id="UP000045842"/>
    </source>
</evidence>
<proteinExistence type="predicted"/>
<evidence type="ECO:0000256" key="1">
    <source>
        <dbReference type="SAM" id="MobiDB-lite"/>
    </source>
</evidence>
<gene>
    <name evidence="2" type="ORF">ERS007679_04447</name>
</gene>
<dbReference type="EMBL" id="CSAD01001140">
    <property type="protein sequence ID" value="COW89680.1"/>
    <property type="molecule type" value="Genomic_DNA"/>
</dbReference>
<name>A0A655JGK1_MYCTX</name>
<reference evidence="2 3" key="1">
    <citation type="submission" date="2015-03" db="EMBL/GenBank/DDBJ databases">
        <authorList>
            <consortium name="Pathogen Informatics"/>
        </authorList>
    </citation>
    <scope>NUCLEOTIDE SEQUENCE [LARGE SCALE GENOMIC DNA]</scope>
    <source>
        <strain evidence="2 3">G09801536</strain>
    </source>
</reference>
<evidence type="ECO:0000313" key="2">
    <source>
        <dbReference type="EMBL" id="COW89680.1"/>
    </source>
</evidence>
<sequence length="166" mass="16882">MRNFGISAMPLACSIGCWHGKAKPTAQSSSTGCVEPTYSCSERRSGTRGGVTAIQSSGVSDRSSATTRTATASAGIFARAKRRLRHALGCSPYRSSGTIRPAGTSAPGPGMAYSSTTVCPGVYPCSTLLPAILPAAVTTTSGCPSSGLGRRYHAETSVLCCCAPVV</sequence>
<dbReference type="AlphaFoldDB" id="A0A655JGK1"/>
<dbReference type="Proteomes" id="UP000045842">
    <property type="component" value="Unassembled WGS sequence"/>
</dbReference>
<protein>
    <submittedName>
        <fullName evidence="2">Uncharacterized protein</fullName>
    </submittedName>
</protein>
<feature type="region of interest" description="Disordered" evidence="1">
    <location>
        <begin position="23"/>
        <end position="65"/>
    </location>
</feature>
<organism evidence="2 3">
    <name type="scientific">Mycobacterium tuberculosis</name>
    <dbReference type="NCBI Taxonomy" id="1773"/>
    <lineage>
        <taxon>Bacteria</taxon>
        <taxon>Bacillati</taxon>
        <taxon>Actinomycetota</taxon>
        <taxon>Actinomycetes</taxon>
        <taxon>Mycobacteriales</taxon>
        <taxon>Mycobacteriaceae</taxon>
        <taxon>Mycobacterium</taxon>
        <taxon>Mycobacterium tuberculosis complex</taxon>
    </lineage>
</organism>